<reference evidence="2 3" key="1">
    <citation type="submission" date="2020-08" db="EMBL/GenBank/DDBJ databases">
        <title>Genomic Encyclopedia of Type Strains, Phase IV (KMG-IV): sequencing the most valuable type-strain genomes for metagenomic binning, comparative biology and taxonomic classification.</title>
        <authorList>
            <person name="Goeker M."/>
        </authorList>
    </citation>
    <scope>NUCLEOTIDE SEQUENCE [LARGE SCALE GENOMIC DNA]</scope>
    <source>
        <strain evidence="2 3">DSM 25622</strain>
    </source>
</reference>
<keyword evidence="2" id="KW-0547">Nucleotide-binding</keyword>
<evidence type="ECO:0000313" key="2">
    <source>
        <dbReference type="EMBL" id="MBB5693525.1"/>
    </source>
</evidence>
<evidence type="ECO:0000313" key="3">
    <source>
        <dbReference type="Proteomes" id="UP000580654"/>
    </source>
</evidence>
<comment type="caution">
    <text evidence="2">The sequence shown here is derived from an EMBL/GenBank/DDBJ whole genome shotgun (WGS) entry which is preliminary data.</text>
</comment>
<accession>A0A840XYG8</accession>
<evidence type="ECO:0000259" key="1">
    <source>
        <dbReference type="Pfam" id="PF12307"/>
    </source>
</evidence>
<keyword evidence="2" id="KW-0347">Helicase</keyword>
<dbReference type="AlphaFoldDB" id="A0A840XYG8"/>
<dbReference type="GO" id="GO:0004386">
    <property type="term" value="F:helicase activity"/>
    <property type="evidence" value="ECO:0007669"/>
    <property type="project" value="UniProtKB-KW"/>
</dbReference>
<dbReference type="RefSeq" id="WP_184515878.1">
    <property type="nucleotide sequence ID" value="NZ_JACIJD010000006.1"/>
</dbReference>
<proteinExistence type="predicted"/>
<dbReference type="InterPro" id="IPR022081">
    <property type="entry name" value="DUF3631"/>
</dbReference>
<protein>
    <submittedName>
        <fullName evidence="2">Putative DNA primase/helicase</fullName>
    </submittedName>
</protein>
<sequence>MNAVASKDQVLTFDGLEIALQPSDPAVARCEPPDSPDASYAAFMSRAGALSASPSKIADADALVTEIVHSAAPLPVLKPLAAAIAKATGFDAAAYLKQMLQARAALAPAGQAAAGARPASGLQNPDPRSTPDALHKVLDGMARVLMRQVVFDQREADAAALWCAGTFGFEDAPLYPRLAITSPTKRCGKSTLLETVAALSSVPLRVDSASPSSLFRVIESKHPTLLCDEVDAWLRQDEAMRGLLNSGFARNGSVMRSSPTPDGRGWVETEFSTFAPMALAGIGGLPDTVLDRSIIVRLQRAPGRGAGRKPLRFRELAKLRGTVVPHLVAHAPTIQAALEVGTTAIPAGLHDRAQDCWEPLLALADAAGSDWPARARAAALFMSGGADAPSQRETLLADLREIVGQIRGPEALAILKWGRAGGTGPRPMVSRYIPSDTLVKELVKMEHRPWPEYGKDGRGLSAARLAGLLKGFEVAPETHRVSGVGVVRAYSIRRLQVVFRQYL</sequence>
<dbReference type="Proteomes" id="UP000580654">
    <property type="component" value="Unassembled WGS sequence"/>
</dbReference>
<dbReference type="Pfam" id="PF12307">
    <property type="entry name" value="DUF3631"/>
    <property type="match status" value="2"/>
</dbReference>
<name>A0A840XYG8_9PROT</name>
<keyword evidence="3" id="KW-1185">Reference proteome</keyword>
<keyword evidence="2" id="KW-0378">Hydrolase</keyword>
<gene>
    <name evidence="2" type="ORF">FHS87_001558</name>
</gene>
<organism evidence="2 3">
    <name type="scientific">Muricoccus pecuniae</name>
    <dbReference type="NCBI Taxonomy" id="693023"/>
    <lineage>
        <taxon>Bacteria</taxon>
        <taxon>Pseudomonadati</taxon>
        <taxon>Pseudomonadota</taxon>
        <taxon>Alphaproteobacteria</taxon>
        <taxon>Acetobacterales</taxon>
        <taxon>Roseomonadaceae</taxon>
        <taxon>Muricoccus</taxon>
    </lineage>
</organism>
<keyword evidence="2" id="KW-0067">ATP-binding</keyword>
<feature type="domain" description="DUF3631" evidence="1">
    <location>
        <begin position="433"/>
        <end position="502"/>
    </location>
</feature>
<dbReference type="EMBL" id="JACIJD010000006">
    <property type="protein sequence ID" value="MBB5693525.1"/>
    <property type="molecule type" value="Genomic_DNA"/>
</dbReference>
<feature type="domain" description="DUF3631" evidence="1">
    <location>
        <begin position="318"/>
        <end position="411"/>
    </location>
</feature>